<dbReference type="GO" id="GO:0005096">
    <property type="term" value="F:GTPase activator activity"/>
    <property type="evidence" value="ECO:0007669"/>
    <property type="project" value="TreeGrafter"/>
</dbReference>
<dbReference type="InterPro" id="IPR001251">
    <property type="entry name" value="CRAL-TRIO_dom"/>
</dbReference>
<gene>
    <name evidence="3" type="ORF">VCS650_LOCUS29187</name>
</gene>
<name>A0A815B7T6_9BILA</name>
<dbReference type="GO" id="GO:0007264">
    <property type="term" value="P:small GTPase-mediated signal transduction"/>
    <property type="evidence" value="ECO:0007669"/>
    <property type="project" value="TreeGrafter"/>
</dbReference>
<reference evidence="3" key="1">
    <citation type="submission" date="2021-02" db="EMBL/GenBank/DDBJ databases">
        <authorList>
            <person name="Nowell W R."/>
        </authorList>
    </citation>
    <scope>NUCLEOTIDE SEQUENCE</scope>
</reference>
<dbReference type="Pfam" id="PF13716">
    <property type="entry name" value="CRAL_TRIO_2"/>
    <property type="match status" value="1"/>
</dbReference>
<dbReference type="Pfam" id="PF00620">
    <property type="entry name" value="RhoGAP"/>
    <property type="match status" value="1"/>
</dbReference>
<organism evidence="3 4">
    <name type="scientific">Adineta steineri</name>
    <dbReference type="NCBI Taxonomy" id="433720"/>
    <lineage>
        <taxon>Eukaryota</taxon>
        <taxon>Metazoa</taxon>
        <taxon>Spiralia</taxon>
        <taxon>Gnathifera</taxon>
        <taxon>Rotifera</taxon>
        <taxon>Eurotatoria</taxon>
        <taxon>Bdelloidea</taxon>
        <taxon>Adinetida</taxon>
        <taxon>Adinetidae</taxon>
        <taxon>Adineta</taxon>
    </lineage>
</organism>
<dbReference type="AlphaFoldDB" id="A0A815B7T6"/>
<dbReference type="InterPro" id="IPR008936">
    <property type="entry name" value="Rho_GTPase_activation_prot"/>
</dbReference>
<evidence type="ECO:0000313" key="4">
    <source>
        <dbReference type="Proteomes" id="UP000663891"/>
    </source>
</evidence>
<evidence type="ECO:0000259" key="2">
    <source>
        <dbReference type="PROSITE" id="PS50238"/>
    </source>
</evidence>
<dbReference type="GO" id="GO:0005737">
    <property type="term" value="C:cytoplasm"/>
    <property type="evidence" value="ECO:0007669"/>
    <property type="project" value="TreeGrafter"/>
</dbReference>
<dbReference type="SUPFAM" id="SSF52087">
    <property type="entry name" value="CRAL/TRIO domain"/>
    <property type="match status" value="1"/>
</dbReference>
<dbReference type="CDD" id="cd00170">
    <property type="entry name" value="SEC14"/>
    <property type="match status" value="1"/>
</dbReference>
<feature type="domain" description="CRAL-TRIO" evidence="1">
    <location>
        <begin position="546"/>
        <end position="711"/>
    </location>
</feature>
<dbReference type="Gene3D" id="1.10.555.10">
    <property type="entry name" value="Rho GTPase activation protein"/>
    <property type="match status" value="1"/>
</dbReference>
<feature type="domain" description="Rho-GAP" evidence="2">
    <location>
        <begin position="727"/>
        <end position="916"/>
    </location>
</feature>
<dbReference type="PANTHER" id="PTHR45808">
    <property type="entry name" value="RHO GTPASE-ACTIVATING PROTEIN 68F"/>
    <property type="match status" value="1"/>
</dbReference>
<dbReference type="SUPFAM" id="SSF48350">
    <property type="entry name" value="GTPase activation domain, GAP"/>
    <property type="match status" value="1"/>
</dbReference>
<dbReference type="SMART" id="SM00324">
    <property type="entry name" value="RhoGAP"/>
    <property type="match status" value="1"/>
</dbReference>
<protein>
    <submittedName>
        <fullName evidence="3">Uncharacterized protein</fullName>
    </submittedName>
</protein>
<dbReference type="InterPro" id="IPR000198">
    <property type="entry name" value="RhoGAP_dom"/>
</dbReference>
<dbReference type="SMART" id="SM00516">
    <property type="entry name" value="SEC14"/>
    <property type="match status" value="1"/>
</dbReference>
<proteinExistence type="predicted"/>
<comment type="caution">
    <text evidence="3">The sequence shown here is derived from an EMBL/GenBank/DDBJ whole genome shotgun (WGS) entry which is preliminary data.</text>
</comment>
<dbReference type="EMBL" id="CAJNON010000446">
    <property type="protein sequence ID" value="CAF1266788.1"/>
    <property type="molecule type" value="Genomic_DNA"/>
</dbReference>
<dbReference type="PROSITE" id="PS50238">
    <property type="entry name" value="RHOGAP"/>
    <property type="match status" value="1"/>
</dbReference>
<sequence>MVNYPLEFEKRERSFTFPHHSKLVNHYHKMLRSISNRSSNRANKNFDTTMNDSSSYCFSRRLTIPIYQKQQSIKKTFSLILNNAHFEICTHSDDHEMHEFIQFTSSEENLSANPRLESNISDNTIVNQQSLSMSTDHPKPKNRHRVHRAFEHIKNKIKSSCHEHIDESEKYHGYLVVETSNSELIVQPYDNLDQQATQHAEPCVQTNDDNFDLNQIQYASVAPVPPNHSPLQRPILGLSRLHNHDQSNNQLELQSTRSSVECGVPQSDIFNNHETQMAQELTASLSSTTSSYDKYDSINRSLLSDVEYVEAQKLDLEKLTMVEIELAQDHRVLQLELNEELKFDDEYKQALETNSRLHDELKRLQQEYDHIYLAWSCVLCTSDNKPYYETRLDICELCESPSPLKDEKQSFWNDNNANRTSIEDLPQLEYDEHHITLIADREIDDYGLDYEKQSFWNDNNANRTSIEDLPQLEYDEHHITLIADREIDDYGLDYELSNPSIDDTSKNQGILKGNITPDGIIDDDFESELGGHQTILHDTEDPDYNLIKKIGEYGIVDLCGDDKFGRKVILCSACRLPHINRIQNSEFKTIDKFYDCLLKYIIRTFDEYVDMDYVIVYFHHGLHSYNRPSYGWLMKSYMNIERKYKKNLKALYVVHPTAWIKFLWPFLRSIISVKFSSKLRYINRIGQLTEYVHLNNLKIPEEIRSIDPLIPIEIPSSEQKPTQKFNVSLQFILEHEQGEKIPLVIRQTVDYIKSFGLNEPGIFRQTVPIPLIKQIEDKYNDGQPIILQQYGDVHFASCILKIFLRSLTDPLMTHHLYPELLGLSGTLKRHNQIDIIRDLIIEKLPAQNYIVLKYLIEFLNLVSIYSDTNLMTTTNLSLVFGPILAWSDDAQMNTLVNITLINTFTEILIARYTELFLK</sequence>
<accession>A0A815B7T6</accession>
<dbReference type="PANTHER" id="PTHR45808:SF2">
    <property type="entry name" value="RHO GTPASE-ACTIVATING PROTEIN 68F"/>
    <property type="match status" value="1"/>
</dbReference>
<evidence type="ECO:0000313" key="3">
    <source>
        <dbReference type="EMBL" id="CAF1266788.1"/>
    </source>
</evidence>
<evidence type="ECO:0000259" key="1">
    <source>
        <dbReference type="PROSITE" id="PS50191"/>
    </source>
</evidence>
<dbReference type="PROSITE" id="PS50191">
    <property type="entry name" value="CRAL_TRIO"/>
    <property type="match status" value="1"/>
</dbReference>
<dbReference type="OrthoDB" id="19923at2759"/>
<dbReference type="Proteomes" id="UP000663891">
    <property type="component" value="Unassembled WGS sequence"/>
</dbReference>
<dbReference type="Gene3D" id="3.40.525.10">
    <property type="entry name" value="CRAL-TRIO lipid binding domain"/>
    <property type="match status" value="1"/>
</dbReference>
<dbReference type="InterPro" id="IPR036865">
    <property type="entry name" value="CRAL-TRIO_dom_sf"/>
</dbReference>